<comment type="function">
    <text evidence="1">Could be involved in insertion of integral membrane proteins into the membrane.</text>
</comment>
<comment type="similarity">
    <text evidence="1">Belongs to the UPF0161 family.</text>
</comment>
<feature type="compositionally biased region" description="Low complexity" evidence="2">
    <location>
        <begin position="104"/>
        <end position="118"/>
    </location>
</feature>
<name>A0A521BJQ9_9ACTN</name>
<keyword evidence="4" id="KW-1185">Reference proteome</keyword>
<comment type="subcellular location">
    <subcellularLocation>
        <location evidence="1">Cell membrane</location>
        <topology evidence="1">Peripheral membrane protein</topology>
        <orientation evidence="1">Cytoplasmic side</orientation>
    </subcellularLocation>
</comment>
<feature type="region of interest" description="Disordered" evidence="2">
    <location>
        <begin position="78"/>
        <end position="143"/>
    </location>
</feature>
<dbReference type="PANTHER" id="PTHR33383:SF1">
    <property type="entry name" value="MEMBRANE PROTEIN INSERTION EFFICIENCY FACTOR-RELATED"/>
    <property type="match status" value="1"/>
</dbReference>
<reference evidence="3 4" key="1">
    <citation type="submission" date="2017-05" db="EMBL/GenBank/DDBJ databases">
        <authorList>
            <person name="Varghese N."/>
            <person name="Submissions S."/>
        </authorList>
    </citation>
    <scope>NUCLEOTIDE SEQUENCE [LARGE SCALE GENOMIC DNA]</scope>
    <source>
        <strain evidence="3 4">DSM 46834</strain>
    </source>
</reference>
<keyword evidence="1" id="KW-0472">Membrane</keyword>
<dbReference type="EMBL" id="FXTJ01000001">
    <property type="protein sequence ID" value="SMO47387.1"/>
    <property type="molecule type" value="Genomic_DNA"/>
</dbReference>
<dbReference type="Pfam" id="PF01809">
    <property type="entry name" value="YidD"/>
    <property type="match status" value="1"/>
</dbReference>
<evidence type="ECO:0000313" key="3">
    <source>
        <dbReference type="EMBL" id="SMO47387.1"/>
    </source>
</evidence>
<dbReference type="InterPro" id="IPR002696">
    <property type="entry name" value="Membr_insert_effic_factor_YidD"/>
</dbReference>
<dbReference type="SMART" id="SM01234">
    <property type="entry name" value="Haemolytic"/>
    <property type="match status" value="1"/>
</dbReference>
<sequence>MSTAAGSAAERRPGPLARVLLAGVGFYSRAISPALPPRCRFAPTCSAYAAEAVAVHGAGRGSWLALIRLLKCAPWHPGGYDPVPAPRADRARPGTGGDGRTSMTAAPATAPAATVPAADGARRPAPHTPPAPRRTPQQEAGVA</sequence>
<gene>
    <name evidence="3" type="ORF">SAMN06273567_101807</name>
</gene>
<dbReference type="RefSeq" id="WP_142456998.1">
    <property type="nucleotide sequence ID" value="NZ_FXTJ01000001.1"/>
</dbReference>
<evidence type="ECO:0000256" key="2">
    <source>
        <dbReference type="SAM" id="MobiDB-lite"/>
    </source>
</evidence>
<dbReference type="PANTHER" id="PTHR33383">
    <property type="entry name" value="MEMBRANE PROTEIN INSERTION EFFICIENCY FACTOR-RELATED"/>
    <property type="match status" value="1"/>
</dbReference>
<dbReference type="NCBIfam" id="TIGR00278">
    <property type="entry name" value="membrane protein insertion efficiency factor YidD"/>
    <property type="match status" value="1"/>
</dbReference>
<dbReference type="Proteomes" id="UP000317484">
    <property type="component" value="Unassembled WGS sequence"/>
</dbReference>
<dbReference type="HAMAP" id="MF_00386">
    <property type="entry name" value="UPF0161_YidD"/>
    <property type="match status" value="1"/>
</dbReference>
<evidence type="ECO:0000313" key="4">
    <source>
        <dbReference type="Proteomes" id="UP000317484"/>
    </source>
</evidence>
<accession>A0A521BJQ9</accession>
<evidence type="ECO:0000256" key="1">
    <source>
        <dbReference type="HAMAP-Rule" id="MF_00386"/>
    </source>
</evidence>
<keyword evidence="1" id="KW-1003">Cell membrane</keyword>
<protein>
    <recommendedName>
        <fullName evidence="1">Putative membrane protein insertion efficiency factor</fullName>
    </recommendedName>
</protein>
<dbReference type="AlphaFoldDB" id="A0A521BJQ9"/>
<proteinExistence type="inferred from homology"/>
<organism evidence="3 4">
    <name type="scientific">Geodermatophilus aquaeductus</name>
    <dbReference type="NCBI Taxonomy" id="1564161"/>
    <lineage>
        <taxon>Bacteria</taxon>
        <taxon>Bacillati</taxon>
        <taxon>Actinomycetota</taxon>
        <taxon>Actinomycetes</taxon>
        <taxon>Geodermatophilales</taxon>
        <taxon>Geodermatophilaceae</taxon>
        <taxon>Geodermatophilus</taxon>
    </lineage>
</organism>
<dbReference type="GO" id="GO:0005886">
    <property type="term" value="C:plasma membrane"/>
    <property type="evidence" value="ECO:0007669"/>
    <property type="project" value="UniProtKB-SubCell"/>
</dbReference>